<dbReference type="EMBL" id="JAWDGP010003929">
    <property type="protein sequence ID" value="KAK3769420.1"/>
    <property type="molecule type" value="Genomic_DNA"/>
</dbReference>
<name>A0AAE0ZHQ3_9GAST</name>
<protein>
    <submittedName>
        <fullName evidence="1">Uncharacterized protein</fullName>
    </submittedName>
</protein>
<organism evidence="1 2">
    <name type="scientific">Elysia crispata</name>
    <name type="common">lettuce slug</name>
    <dbReference type="NCBI Taxonomy" id="231223"/>
    <lineage>
        <taxon>Eukaryota</taxon>
        <taxon>Metazoa</taxon>
        <taxon>Spiralia</taxon>
        <taxon>Lophotrochozoa</taxon>
        <taxon>Mollusca</taxon>
        <taxon>Gastropoda</taxon>
        <taxon>Heterobranchia</taxon>
        <taxon>Euthyneura</taxon>
        <taxon>Panpulmonata</taxon>
        <taxon>Sacoglossa</taxon>
        <taxon>Placobranchoidea</taxon>
        <taxon>Plakobranchidae</taxon>
        <taxon>Elysia</taxon>
    </lineage>
</organism>
<gene>
    <name evidence="1" type="ORF">RRG08_067135</name>
</gene>
<sequence length="67" mass="7445">MWHVCQPAKVNTYSKRLAADECIYNDLADTALRDWGCVKTCKNGYPIEMGASILKRTSILLKAALSP</sequence>
<keyword evidence="2" id="KW-1185">Reference proteome</keyword>
<evidence type="ECO:0000313" key="1">
    <source>
        <dbReference type="EMBL" id="KAK3769420.1"/>
    </source>
</evidence>
<comment type="caution">
    <text evidence="1">The sequence shown here is derived from an EMBL/GenBank/DDBJ whole genome shotgun (WGS) entry which is preliminary data.</text>
</comment>
<dbReference type="AlphaFoldDB" id="A0AAE0ZHQ3"/>
<reference evidence="1" key="1">
    <citation type="journal article" date="2023" name="G3 (Bethesda)">
        <title>A reference genome for the long-term kleptoplast-retaining sea slug Elysia crispata morphotype clarki.</title>
        <authorList>
            <person name="Eastman K.E."/>
            <person name="Pendleton A.L."/>
            <person name="Shaikh M.A."/>
            <person name="Suttiyut T."/>
            <person name="Ogas R."/>
            <person name="Tomko P."/>
            <person name="Gavelis G."/>
            <person name="Widhalm J.R."/>
            <person name="Wisecaver J.H."/>
        </authorList>
    </citation>
    <scope>NUCLEOTIDE SEQUENCE</scope>
    <source>
        <strain evidence="1">ECLA1</strain>
    </source>
</reference>
<evidence type="ECO:0000313" key="2">
    <source>
        <dbReference type="Proteomes" id="UP001283361"/>
    </source>
</evidence>
<proteinExistence type="predicted"/>
<accession>A0AAE0ZHQ3</accession>
<dbReference type="Proteomes" id="UP001283361">
    <property type="component" value="Unassembled WGS sequence"/>
</dbReference>